<dbReference type="Proteomes" id="UP000052982">
    <property type="component" value="Unassembled WGS sequence"/>
</dbReference>
<feature type="region of interest" description="Disordered" evidence="1">
    <location>
        <begin position="23"/>
        <end position="87"/>
    </location>
</feature>
<protein>
    <recommendedName>
        <fullName evidence="5">Secreted protein</fullName>
    </recommendedName>
</protein>
<comment type="caution">
    <text evidence="3">The sequence shown here is derived from an EMBL/GenBank/DDBJ whole genome shotgun (WGS) entry which is preliminary data.</text>
</comment>
<dbReference type="STRING" id="1943.AQJ64_10160"/>
<organism evidence="3 4">
    <name type="scientific">Streptomyces griseoruber</name>
    <dbReference type="NCBI Taxonomy" id="1943"/>
    <lineage>
        <taxon>Bacteria</taxon>
        <taxon>Bacillati</taxon>
        <taxon>Actinomycetota</taxon>
        <taxon>Actinomycetes</taxon>
        <taxon>Kitasatosporales</taxon>
        <taxon>Streptomycetaceae</taxon>
        <taxon>Streptomyces</taxon>
    </lineage>
</organism>
<feature type="signal peptide" evidence="2">
    <location>
        <begin position="1"/>
        <end position="25"/>
    </location>
</feature>
<reference evidence="3 4" key="1">
    <citation type="submission" date="2015-10" db="EMBL/GenBank/DDBJ databases">
        <title>Draft genome sequence of Streptomyces griseoruber DSM 40281, type strain for the species Streptomyces griseoruber.</title>
        <authorList>
            <person name="Ruckert C."/>
            <person name="Winkler A."/>
            <person name="Kalinowski J."/>
            <person name="Kampfer P."/>
            <person name="Glaeser S."/>
        </authorList>
    </citation>
    <scope>NUCLEOTIDE SEQUENCE [LARGE SCALE GENOMIC DNA]</scope>
    <source>
        <strain evidence="3 4">DSM 40281</strain>
    </source>
</reference>
<evidence type="ECO:0000256" key="2">
    <source>
        <dbReference type="SAM" id="SignalP"/>
    </source>
</evidence>
<evidence type="ECO:0000313" key="3">
    <source>
        <dbReference type="EMBL" id="KUN86372.1"/>
    </source>
</evidence>
<evidence type="ECO:0000256" key="1">
    <source>
        <dbReference type="SAM" id="MobiDB-lite"/>
    </source>
</evidence>
<feature type="chain" id="PRO_5007106966" description="Secreted protein" evidence="2">
    <location>
        <begin position="26"/>
        <end position="87"/>
    </location>
</feature>
<keyword evidence="4" id="KW-1185">Reference proteome</keyword>
<evidence type="ECO:0008006" key="5">
    <source>
        <dbReference type="Google" id="ProtNLM"/>
    </source>
</evidence>
<name>A0A101T627_9ACTN</name>
<dbReference type="EMBL" id="LMWW01000010">
    <property type="protein sequence ID" value="KUN86372.1"/>
    <property type="molecule type" value="Genomic_DNA"/>
</dbReference>
<dbReference type="RefSeq" id="WP_055637547.1">
    <property type="nucleotide sequence ID" value="NZ_JBIRRP010000001.1"/>
</dbReference>
<sequence length="87" mass="8569">MRVPVATVTACALSAVLLVTGRAGAGEAEESGTSPDAGVVQPDQGSVEDIGPETVPEIPDLPDGGGLVPDGLDESDTTELVDGVALN</sequence>
<keyword evidence="2" id="KW-0732">Signal</keyword>
<gene>
    <name evidence="3" type="ORF">AQJ64_10160</name>
</gene>
<accession>A0A101T627</accession>
<evidence type="ECO:0000313" key="4">
    <source>
        <dbReference type="Proteomes" id="UP000052982"/>
    </source>
</evidence>
<dbReference type="AlphaFoldDB" id="A0A101T627"/>
<proteinExistence type="predicted"/>